<evidence type="ECO:0000313" key="3">
    <source>
        <dbReference type="Proteomes" id="UP000507470"/>
    </source>
</evidence>
<dbReference type="OrthoDB" id="10006218at2759"/>
<dbReference type="InterPro" id="IPR026913">
    <property type="entry name" value="METTL24"/>
</dbReference>
<evidence type="ECO:0000259" key="1">
    <source>
        <dbReference type="Pfam" id="PF13383"/>
    </source>
</evidence>
<evidence type="ECO:0000313" key="2">
    <source>
        <dbReference type="EMBL" id="CAC5378869.1"/>
    </source>
</evidence>
<sequence>MGRYRKLVFFITIIAFVGIFLLSQTGSKQNTRKTDVESMFVEENFDDADLTDEEKKHRNMLKEGKLNIPELGLNFIENMEHNKKKATTTPKPQFKPELMLMKNPPIFLTKNMSDGMVEENFFKYLETKDVICKNDERVGFQHDGGWNVCMSPPFGFHEPCIVYSFGIGNDWRFDRVSARIYNCTVYSFDPSIPVPTEKIHPRIHFEQVGIAGRNAKGLKTFSTILREHGHSETVIDYLKFDIEYMEWAVLENLLREKSFKNVKQIGFEIHTNEFYQHFKKIKDVKFNSGKDDFLFMYHTIKKLEDYNFRQFNYRLNPFGEYGSPITRKKRSCCYELHFLNMNFVTPNYTTTFT</sequence>
<proteinExistence type="predicted"/>
<accession>A0A6J8B8E5</accession>
<organism evidence="2 3">
    <name type="scientific">Mytilus coruscus</name>
    <name type="common">Sea mussel</name>
    <dbReference type="NCBI Taxonomy" id="42192"/>
    <lineage>
        <taxon>Eukaryota</taxon>
        <taxon>Metazoa</taxon>
        <taxon>Spiralia</taxon>
        <taxon>Lophotrochozoa</taxon>
        <taxon>Mollusca</taxon>
        <taxon>Bivalvia</taxon>
        <taxon>Autobranchia</taxon>
        <taxon>Pteriomorphia</taxon>
        <taxon>Mytilida</taxon>
        <taxon>Mytiloidea</taxon>
        <taxon>Mytilidae</taxon>
        <taxon>Mytilinae</taxon>
        <taxon>Mytilus</taxon>
    </lineage>
</organism>
<feature type="domain" description="Methyltransferase" evidence="1">
    <location>
        <begin position="126"/>
        <end position="272"/>
    </location>
</feature>
<dbReference type="PANTHER" id="PTHR32026:SF10">
    <property type="entry name" value="METHYLTRANSFERASE-LIKE PROTEIN 24-RELATED"/>
    <property type="match status" value="1"/>
</dbReference>
<dbReference type="Proteomes" id="UP000507470">
    <property type="component" value="Unassembled WGS sequence"/>
</dbReference>
<gene>
    <name evidence="2" type="ORF">MCOR_15005</name>
</gene>
<name>A0A6J8B8E5_MYTCO</name>
<dbReference type="InterPro" id="IPR025714">
    <property type="entry name" value="Methyltranfer_dom"/>
</dbReference>
<reference evidence="2 3" key="1">
    <citation type="submission" date="2020-06" db="EMBL/GenBank/DDBJ databases">
        <authorList>
            <person name="Li R."/>
            <person name="Bekaert M."/>
        </authorList>
    </citation>
    <scope>NUCLEOTIDE SEQUENCE [LARGE SCALE GENOMIC DNA]</scope>
    <source>
        <strain evidence="3">wild</strain>
    </source>
</reference>
<dbReference type="AlphaFoldDB" id="A0A6J8B8E5"/>
<dbReference type="Pfam" id="PF13383">
    <property type="entry name" value="Methyltransf_22"/>
    <property type="match status" value="1"/>
</dbReference>
<keyword evidence="3" id="KW-1185">Reference proteome</keyword>
<dbReference type="EMBL" id="CACVKT020002616">
    <property type="protein sequence ID" value="CAC5378869.1"/>
    <property type="molecule type" value="Genomic_DNA"/>
</dbReference>
<dbReference type="PANTHER" id="PTHR32026">
    <property type="entry name" value="METHYLTRANSFERASE-LIKE PROTEIN 24"/>
    <property type="match status" value="1"/>
</dbReference>
<protein>
    <recommendedName>
        <fullName evidence="1">Methyltransferase domain-containing protein</fullName>
    </recommendedName>
</protein>